<name>K8F1Y5_9CHLO</name>
<dbReference type="PANTHER" id="PTHR13847">
    <property type="entry name" value="SARCOSINE DEHYDROGENASE-RELATED"/>
    <property type="match status" value="1"/>
</dbReference>
<feature type="domain" description="FAD dependent oxidoreductase" evidence="2">
    <location>
        <begin position="27"/>
        <end position="380"/>
    </location>
</feature>
<evidence type="ECO:0000313" key="4">
    <source>
        <dbReference type="Proteomes" id="UP000198341"/>
    </source>
</evidence>
<reference evidence="3 4" key="1">
    <citation type="submission" date="2011-10" db="EMBL/GenBank/DDBJ databases">
        <authorList>
            <person name="Genoscope - CEA"/>
        </authorList>
    </citation>
    <scope>NUCLEOTIDE SEQUENCE [LARGE SCALE GENOMIC DNA]</scope>
    <source>
        <strain evidence="3 4">RCC 1105</strain>
    </source>
</reference>
<organism evidence="3 4">
    <name type="scientific">Bathycoccus prasinos</name>
    <dbReference type="NCBI Taxonomy" id="41875"/>
    <lineage>
        <taxon>Eukaryota</taxon>
        <taxon>Viridiplantae</taxon>
        <taxon>Chlorophyta</taxon>
        <taxon>Mamiellophyceae</taxon>
        <taxon>Mamiellales</taxon>
        <taxon>Bathycoccaceae</taxon>
        <taxon>Bathycoccus</taxon>
    </lineage>
</organism>
<protein>
    <recommendedName>
        <fullName evidence="2">FAD dependent oxidoreductase domain-containing protein</fullName>
    </recommendedName>
</protein>
<feature type="region of interest" description="Disordered" evidence="1">
    <location>
        <begin position="1"/>
        <end position="21"/>
    </location>
</feature>
<accession>K8F1Y5</accession>
<dbReference type="PANTHER" id="PTHR13847:SF150">
    <property type="entry name" value="OXIDOREDUCTASE TDA3-RELATED"/>
    <property type="match status" value="1"/>
</dbReference>
<keyword evidence="4" id="KW-1185">Reference proteome</keyword>
<evidence type="ECO:0000313" key="3">
    <source>
        <dbReference type="EMBL" id="CCO66110.1"/>
    </source>
</evidence>
<dbReference type="Pfam" id="PF01266">
    <property type="entry name" value="DAO"/>
    <property type="match status" value="1"/>
</dbReference>
<gene>
    <name evidence="3" type="ORF">Bathy07g00250</name>
</gene>
<dbReference type="Gene3D" id="3.30.9.10">
    <property type="entry name" value="D-Amino Acid Oxidase, subunit A, domain 2"/>
    <property type="match status" value="2"/>
</dbReference>
<dbReference type="GeneID" id="19014515"/>
<evidence type="ECO:0000259" key="2">
    <source>
        <dbReference type="Pfam" id="PF01266"/>
    </source>
</evidence>
<proteinExistence type="predicted"/>
<evidence type="ECO:0000256" key="1">
    <source>
        <dbReference type="SAM" id="MobiDB-lite"/>
    </source>
</evidence>
<dbReference type="Proteomes" id="UP000198341">
    <property type="component" value="Chromosome 7"/>
</dbReference>
<dbReference type="InterPro" id="IPR036188">
    <property type="entry name" value="FAD/NAD-bd_sf"/>
</dbReference>
<dbReference type="STRING" id="41875.K8F1Y5"/>
<dbReference type="InterPro" id="IPR006076">
    <property type="entry name" value="FAD-dep_OxRdtase"/>
</dbReference>
<dbReference type="OrthoDB" id="498204at2759"/>
<dbReference type="SUPFAM" id="SSF51905">
    <property type="entry name" value="FAD/NAD(P)-binding domain"/>
    <property type="match status" value="1"/>
</dbReference>
<dbReference type="Gene3D" id="3.50.50.60">
    <property type="entry name" value="FAD/NAD(P)-binding domain"/>
    <property type="match status" value="2"/>
</dbReference>
<dbReference type="AlphaFoldDB" id="K8F1Y5"/>
<dbReference type="eggNOG" id="KOG2852">
    <property type="taxonomic scope" value="Eukaryota"/>
</dbReference>
<dbReference type="RefSeq" id="XP_007512022.1">
    <property type="nucleotide sequence ID" value="XM_007511960.1"/>
</dbReference>
<sequence>MRANAGVRCGATKSSSSSSDDQTKDKKIVILGGGLQGLASAYFLCSERGCTNVTLVERCDKVAPAASGKAGGFLSPGGWGNKQTRELHTKSFELHEKLAKDLDVTSFRKIRTLSVQAGESGLADPLVEWLDGDIQQNSVLDENTAQVTPSELSSKLHESATKNGLKTLYSTECTGISFKDEARSVVNGVHVKNKSDDSQSITLECDVVVVAMGPWTTRAASWFPDADFPMTGIKSTSIVFEASDAVKSNPAALFCAEDPRFQTHLEVYPRVDGSVYLCGIGGSDYVDEDRLAPGGDCESADLIKADPSRVQAAWDSFKSMSPSVGSSPPILTQACMRPCAPDALPFLGKLPNVENAIVASAHNCWGILWAPITGQIVSELIMDGKSSCNLEHFSPGRFARPATNGRGRKKGILSVGEQW</sequence>
<dbReference type="EMBL" id="FO082272">
    <property type="protein sequence ID" value="CCO66110.1"/>
    <property type="molecule type" value="Genomic_DNA"/>
</dbReference>
<dbReference type="KEGG" id="bpg:Bathy07g00250"/>
<dbReference type="GO" id="GO:0005737">
    <property type="term" value="C:cytoplasm"/>
    <property type="evidence" value="ECO:0007669"/>
    <property type="project" value="TreeGrafter"/>
</dbReference>